<dbReference type="SUPFAM" id="SSF63501">
    <property type="entry name" value="Frizzled cysteine-rich domain"/>
    <property type="match status" value="1"/>
</dbReference>
<evidence type="ECO:0000256" key="6">
    <source>
        <dbReference type="SAM" id="MobiDB-lite"/>
    </source>
</evidence>
<dbReference type="CDD" id="cd00041">
    <property type="entry name" value="CUB"/>
    <property type="match status" value="1"/>
</dbReference>
<dbReference type="Gene3D" id="4.10.400.10">
    <property type="entry name" value="Low-density Lipoprotein Receptor"/>
    <property type="match status" value="1"/>
</dbReference>
<evidence type="ECO:0000259" key="8">
    <source>
        <dbReference type="PROSITE" id="PS50038"/>
    </source>
</evidence>
<keyword evidence="3 5" id="KW-1015">Disulfide bond</keyword>
<reference evidence="9 10" key="1">
    <citation type="submission" date="2019-09" db="EMBL/GenBank/DDBJ databases">
        <title>Bird 10,000 Genomes (B10K) Project - Family phase.</title>
        <authorList>
            <person name="Zhang G."/>
        </authorList>
    </citation>
    <scope>NUCLEOTIDE SEQUENCE [LARGE SCALE GENOMIC DNA]</scope>
    <source>
        <strain evidence="9">B10K-DU-001-53</strain>
        <tissue evidence="9">Muscle</tissue>
    </source>
</reference>
<comment type="caution">
    <text evidence="9">The sequence shown here is derived from an EMBL/GenBank/DDBJ whole genome shotgun (WGS) entry which is preliminary data.</text>
</comment>
<comment type="subcellular location">
    <subcellularLocation>
        <location evidence="1">Cell membrane</location>
        <topology evidence="1">Single-pass membrane protein</topology>
    </subcellularLocation>
</comment>
<dbReference type="InterPro" id="IPR020067">
    <property type="entry name" value="Frizzled_dom"/>
</dbReference>
<evidence type="ECO:0000259" key="7">
    <source>
        <dbReference type="PROSITE" id="PS01180"/>
    </source>
</evidence>
<dbReference type="InterPro" id="IPR036055">
    <property type="entry name" value="LDL_receptor-like_sf"/>
</dbReference>
<feature type="non-terminal residue" evidence="9">
    <location>
        <position position="1"/>
    </location>
</feature>
<dbReference type="SUPFAM" id="SSF57424">
    <property type="entry name" value="LDL receptor-like module"/>
    <property type="match status" value="1"/>
</dbReference>
<proteinExistence type="predicted"/>
<dbReference type="InterPro" id="IPR000859">
    <property type="entry name" value="CUB_dom"/>
</dbReference>
<comment type="caution">
    <text evidence="4">Lacks conserved residue(s) required for the propagation of feature annotation.</text>
</comment>
<dbReference type="AlphaFoldDB" id="A0A7K9YDQ3"/>
<evidence type="ECO:0000313" key="10">
    <source>
        <dbReference type="Proteomes" id="UP000522663"/>
    </source>
</evidence>
<sequence>AACGGTLRGPEGSFSSPNHPGPYPPHTLCIWHIEVGAGMAIQLTMDAFSRAGFRSCPPSPSLAPCPCRFCGHQLPPPLTSSRHIMTVLFVADEGVADTGFFATYQARNATEKTCSPAEFSCGNGECRALESICDGWHDCPDGTDELNCTGVSYPAFGSICEPVEVEMCLGLGYNATSFPNIWLAIPDQAGAAEVLQDYQTLMELACYQHLRLLICSLFVPKCTPDGGVLQPCRAVCLAAELRCQHSLGLLGILWPINCNILPDSNDPVECFQP</sequence>
<dbReference type="SMART" id="SM00042">
    <property type="entry name" value="CUB"/>
    <property type="match status" value="1"/>
</dbReference>
<gene>
    <name evidence="9" type="primary">Mfrp</name>
    <name evidence="9" type="ORF">ODOGUJ_R09610</name>
</gene>
<feature type="region of interest" description="Disordered" evidence="6">
    <location>
        <begin position="1"/>
        <end position="20"/>
    </location>
</feature>
<dbReference type="Pfam" id="PF01392">
    <property type="entry name" value="Fz"/>
    <property type="match status" value="1"/>
</dbReference>
<dbReference type="Pfam" id="PF00431">
    <property type="entry name" value="CUB"/>
    <property type="match status" value="1"/>
</dbReference>
<dbReference type="InterPro" id="IPR035914">
    <property type="entry name" value="Sperma_CUB_dom_sf"/>
</dbReference>
<organism evidence="9 10">
    <name type="scientific">Odontophorus gujanensis</name>
    <name type="common">marbled wood quail</name>
    <dbReference type="NCBI Taxonomy" id="886794"/>
    <lineage>
        <taxon>Eukaryota</taxon>
        <taxon>Metazoa</taxon>
        <taxon>Chordata</taxon>
        <taxon>Craniata</taxon>
        <taxon>Vertebrata</taxon>
        <taxon>Euteleostomi</taxon>
        <taxon>Archelosauria</taxon>
        <taxon>Archosauria</taxon>
        <taxon>Dinosauria</taxon>
        <taxon>Saurischia</taxon>
        <taxon>Theropoda</taxon>
        <taxon>Coelurosauria</taxon>
        <taxon>Aves</taxon>
        <taxon>Neognathae</taxon>
        <taxon>Galloanserae</taxon>
        <taxon>Galliformes</taxon>
        <taxon>Odontophoridae</taxon>
        <taxon>Odontophorus</taxon>
    </lineage>
</organism>
<evidence type="ECO:0000256" key="5">
    <source>
        <dbReference type="PROSITE-ProRule" id="PRU00124"/>
    </source>
</evidence>
<evidence type="ECO:0000256" key="2">
    <source>
        <dbReference type="ARBA" id="ARBA00022737"/>
    </source>
</evidence>
<dbReference type="EMBL" id="VXAB01004003">
    <property type="protein sequence ID" value="NXJ07170.1"/>
    <property type="molecule type" value="Genomic_DNA"/>
</dbReference>
<dbReference type="PROSITE" id="PS01180">
    <property type="entry name" value="CUB"/>
    <property type="match status" value="1"/>
</dbReference>
<dbReference type="SMART" id="SM00063">
    <property type="entry name" value="FRI"/>
    <property type="match status" value="1"/>
</dbReference>
<dbReference type="Pfam" id="PF00057">
    <property type="entry name" value="Ldl_recept_a"/>
    <property type="match status" value="1"/>
</dbReference>
<accession>A0A7K9YDQ3</accession>
<name>A0A7K9YDQ3_9GALL</name>
<dbReference type="SMART" id="SM00192">
    <property type="entry name" value="LDLa"/>
    <property type="match status" value="1"/>
</dbReference>
<protein>
    <submittedName>
        <fullName evidence="9">MFRP protein</fullName>
    </submittedName>
</protein>
<dbReference type="PROSITE" id="PS50038">
    <property type="entry name" value="FZ"/>
    <property type="match status" value="1"/>
</dbReference>
<dbReference type="OrthoDB" id="9991628at2759"/>
<feature type="disulfide bond" evidence="5">
    <location>
        <begin position="121"/>
        <end position="139"/>
    </location>
</feature>
<dbReference type="SUPFAM" id="SSF49854">
    <property type="entry name" value="Spermadhesin, CUB domain"/>
    <property type="match status" value="1"/>
</dbReference>
<dbReference type="InterPro" id="IPR036790">
    <property type="entry name" value="Frizzled_dom_sf"/>
</dbReference>
<feature type="disulfide bond" evidence="5">
    <location>
        <begin position="133"/>
        <end position="148"/>
    </location>
</feature>
<evidence type="ECO:0000256" key="1">
    <source>
        <dbReference type="ARBA" id="ARBA00004162"/>
    </source>
</evidence>
<keyword evidence="10" id="KW-1185">Reference proteome</keyword>
<dbReference type="PROSITE" id="PS50068">
    <property type="entry name" value="LDLRA_2"/>
    <property type="match status" value="1"/>
</dbReference>
<dbReference type="GO" id="GO:0005886">
    <property type="term" value="C:plasma membrane"/>
    <property type="evidence" value="ECO:0007669"/>
    <property type="project" value="UniProtKB-SubCell"/>
</dbReference>
<dbReference type="Proteomes" id="UP000522663">
    <property type="component" value="Unassembled WGS sequence"/>
</dbReference>
<feature type="disulfide bond" evidence="5">
    <location>
        <begin position="114"/>
        <end position="126"/>
    </location>
</feature>
<feature type="non-terminal residue" evidence="9">
    <location>
        <position position="273"/>
    </location>
</feature>
<feature type="domain" description="CUB" evidence="7">
    <location>
        <begin position="3"/>
        <end position="107"/>
    </location>
</feature>
<dbReference type="PANTHER" id="PTHR24251">
    <property type="entry name" value="OVOCHYMASE-RELATED"/>
    <property type="match status" value="1"/>
</dbReference>
<evidence type="ECO:0000313" key="9">
    <source>
        <dbReference type="EMBL" id="NXJ07170.1"/>
    </source>
</evidence>
<dbReference type="CDD" id="cd00112">
    <property type="entry name" value="LDLa"/>
    <property type="match status" value="1"/>
</dbReference>
<evidence type="ECO:0000256" key="3">
    <source>
        <dbReference type="ARBA" id="ARBA00023157"/>
    </source>
</evidence>
<dbReference type="CDD" id="cd07066">
    <property type="entry name" value="CRD_FZ"/>
    <property type="match status" value="1"/>
</dbReference>
<evidence type="ECO:0000256" key="4">
    <source>
        <dbReference type="PROSITE-ProRule" id="PRU00090"/>
    </source>
</evidence>
<dbReference type="Gene3D" id="2.60.120.290">
    <property type="entry name" value="Spermadhesin, CUB domain"/>
    <property type="match status" value="1"/>
</dbReference>
<dbReference type="InterPro" id="IPR002172">
    <property type="entry name" value="LDrepeatLR_classA_rpt"/>
</dbReference>
<dbReference type="PANTHER" id="PTHR24251:SF30">
    <property type="entry name" value="MEMBRANE FRIZZLED-RELATED PROTEIN"/>
    <property type="match status" value="1"/>
</dbReference>
<dbReference type="Gene3D" id="1.10.2000.10">
    <property type="entry name" value="Frizzled cysteine-rich domain"/>
    <property type="match status" value="1"/>
</dbReference>
<feature type="domain" description="FZ" evidence="8">
    <location>
        <begin position="155"/>
        <end position="273"/>
    </location>
</feature>
<keyword evidence="2" id="KW-0677">Repeat</keyword>